<feature type="compositionally biased region" description="Basic and acidic residues" evidence="1">
    <location>
        <begin position="1"/>
        <end position="15"/>
    </location>
</feature>
<name>A0A8W7PW18_ANOCL</name>
<feature type="region of interest" description="Disordered" evidence="1">
    <location>
        <begin position="1"/>
        <end position="20"/>
    </location>
</feature>
<feature type="region of interest" description="Disordered" evidence="1">
    <location>
        <begin position="61"/>
        <end position="106"/>
    </location>
</feature>
<evidence type="ECO:0000256" key="1">
    <source>
        <dbReference type="SAM" id="MobiDB-lite"/>
    </source>
</evidence>
<proteinExistence type="predicted"/>
<protein>
    <submittedName>
        <fullName evidence="2">Uncharacterized protein</fullName>
    </submittedName>
</protein>
<accession>A0A8W7PW18</accession>
<evidence type="ECO:0000313" key="2">
    <source>
        <dbReference type="EnsemblMetazoa" id="ACOM038179-PA.1"/>
    </source>
</evidence>
<dbReference type="AlphaFoldDB" id="A0A8W7PW18"/>
<dbReference type="Proteomes" id="UP000075882">
    <property type="component" value="Unassembled WGS sequence"/>
</dbReference>
<dbReference type="EnsemblMetazoa" id="ACOM038179-RA">
    <property type="protein sequence ID" value="ACOM038179-PA.1"/>
    <property type="gene ID" value="ACOM038179"/>
</dbReference>
<feature type="compositionally biased region" description="Polar residues" evidence="1">
    <location>
        <begin position="97"/>
        <end position="106"/>
    </location>
</feature>
<organism evidence="2">
    <name type="scientific">Anopheles coluzzii</name>
    <name type="common">African malaria mosquito</name>
    <dbReference type="NCBI Taxonomy" id="1518534"/>
    <lineage>
        <taxon>Eukaryota</taxon>
        <taxon>Metazoa</taxon>
        <taxon>Ecdysozoa</taxon>
        <taxon>Arthropoda</taxon>
        <taxon>Hexapoda</taxon>
        <taxon>Insecta</taxon>
        <taxon>Pterygota</taxon>
        <taxon>Neoptera</taxon>
        <taxon>Endopterygota</taxon>
        <taxon>Diptera</taxon>
        <taxon>Nematocera</taxon>
        <taxon>Culicoidea</taxon>
        <taxon>Culicidae</taxon>
        <taxon>Anophelinae</taxon>
        <taxon>Anopheles</taxon>
    </lineage>
</organism>
<sequence>MISDKNGSHPSKDHGIPVATMARRRVAKLQTCDILNQGPVTTVSSPVSKRDGFRDLIVEPVSHATRREGPGASASDVGQRQEIESNHLSNIRPGATRSRTSTGAPR</sequence>
<reference evidence="2" key="1">
    <citation type="submission" date="2022-08" db="UniProtKB">
        <authorList>
            <consortium name="EnsemblMetazoa"/>
        </authorList>
    </citation>
    <scope>IDENTIFICATION</scope>
</reference>